<protein>
    <submittedName>
        <fullName evidence="1">Uncharacterized protein</fullName>
    </submittedName>
</protein>
<gene>
    <name evidence="1" type="ORF">EZS28_047950</name>
</gene>
<organism evidence="1 2">
    <name type="scientific">Streblomastix strix</name>
    <dbReference type="NCBI Taxonomy" id="222440"/>
    <lineage>
        <taxon>Eukaryota</taxon>
        <taxon>Metamonada</taxon>
        <taxon>Preaxostyla</taxon>
        <taxon>Oxymonadida</taxon>
        <taxon>Streblomastigidae</taxon>
        <taxon>Streblomastix</taxon>
    </lineage>
</organism>
<evidence type="ECO:0000313" key="2">
    <source>
        <dbReference type="Proteomes" id="UP000324800"/>
    </source>
</evidence>
<evidence type="ECO:0000313" key="1">
    <source>
        <dbReference type="EMBL" id="KAA6356523.1"/>
    </source>
</evidence>
<proteinExistence type="predicted"/>
<dbReference type="Proteomes" id="UP000324800">
    <property type="component" value="Unassembled WGS sequence"/>
</dbReference>
<name>A0A5J4TFH2_9EUKA</name>
<dbReference type="SUPFAM" id="SSF51126">
    <property type="entry name" value="Pectin lyase-like"/>
    <property type="match status" value="1"/>
</dbReference>
<comment type="caution">
    <text evidence="1">The sequence shown here is derived from an EMBL/GenBank/DDBJ whole genome shotgun (WGS) entry which is preliminary data.</text>
</comment>
<reference evidence="1 2" key="1">
    <citation type="submission" date="2019-03" db="EMBL/GenBank/DDBJ databases">
        <title>Single cell metagenomics reveals metabolic interactions within the superorganism composed of flagellate Streblomastix strix and complex community of Bacteroidetes bacteria on its surface.</title>
        <authorList>
            <person name="Treitli S.C."/>
            <person name="Kolisko M."/>
            <person name="Husnik F."/>
            <person name="Keeling P."/>
            <person name="Hampl V."/>
        </authorList>
    </citation>
    <scope>NUCLEOTIDE SEQUENCE [LARGE SCALE GENOMIC DNA]</scope>
    <source>
        <strain evidence="1">ST1C</strain>
    </source>
</reference>
<dbReference type="InterPro" id="IPR011050">
    <property type="entry name" value="Pectin_lyase_fold/virulence"/>
</dbReference>
<sequence>GNGGAIYIEIDFTSQFEFKIIDALIQQCEAKSNTSRDVPPTGYGGGIFLTGNGDYDISSKRLDLKGMKIYGNSADKAGQSLYVAMTQLAEWCRTGIAGEYAKGNYSDGISNQIELQGIQVDQTTFKYYSSIQINEQQNYLDEYWIVDRNEYYVQDSGSDDWLCTSSNPCKTNLPLDNTHLSTILIKSVGRFNITGKAVFYLINFIMESTGYQNFPGIYGLSSVAEIELEDCQFNMQNAGSQIGKCFINLQIGGNHIVTNLNTKDISSEENIIKVNFNDAGSLSISNSQFENITKIGSYAVGGVINALLTYESNRLDITNCQFTTCKAQNTWGGAVYAEIQRSNAQITLSHTQIIQCEAQKGG</sequence>
<accession>A0A5J4TFH2</accession>
<dbReference type="EMBL" id="SNRW01032839">
    <property type="protein sequence ID" value="KAA6356523.1"/>
    <property type="molecule type" value="Genomic_DNA"/>
</dbReference>
<feature type="non-terminal residue" evidence="1">
    <location>
        <position position="1"/>
    </location>
</feature>
<feature type="non-terminal residue" evidence="1">
    <location>
        <position position="362"/>
    </location>
</feature>
<dbReference type="AlphaFoldDB" id="A0A5J4TFH2"/>